<dbReference type="STRING" id="54914.AV540_14955"/>
<dbReference type="InterPro" id="IPR003386">
    <property type="entry name" value="LACT/PDAT_acylTrfase"/>
</dbReference>
<sequence>MMTTAKRLFYLLIMLAICWVNAGGTGWAKEHRLFVETAWAWVEEGEIHFQAQLSAASEQVELAVVQEGERKSRAFRNDDRISAVVKPAGNRPLIISLTDRDDEELLASWQLDLADLDVSYEAALEVRRAPWDRYVEDGKDLLELIPASEEAEMHQTGEPDESEIEEPDTDVSDRSLDELAQAFYKDFAESGKPQEAELRSREVIFELEPNNTKEKADWLFDAKDSRGKIGTAGDVDYWKVKGTKHGRMNVSLREVPPGQDYHVYVFDNEHNELGRSELAGEHDESVEGIGLEKDQWYYVMVKGHMESHHKDFYYRLRVDFLADQTEAKVDEYEPNNTLEEAYELPANFTASVDGNLHASTDVDYYRYSFSLASTFTIDLKEIPAGMDIDLYVQDEQGKVLSRSEKPRNANEQIIMNVDPGNYIIKVMASKRSGFTPNSYKLEIAAKTIPVILIPGIGGSRLMAEEGGQASEIWLGLGDSLVGINDPRHRRLLSLEPTTTNSVEVRPRQAGASIYPEPDDEGFSAIEYLSYSPLSPVRDMTEQYYSMVKELERAGYKKHKTIFAMPYDWRYSSTKNAAFLKQKIDTALERSGARQVQLVAHSMGGLLTRETLLSNVSYQSKVKRIVYMGTPFLGSPRAYQAIKYGYNFSIPWLDEETGKIISEYAPAVYELLPSKKYFETVGFLKKNRNEPYSYQDFLQDKKIRLDYTPLVKQGGALHEKWDKKTINVPQYAIVGTGQTTFLGYYFDAYHNEWVPYYDNGLGDGTVPYISANYAQKDMKKRYYVAGEHAKLPANPEVMKQVTQLLKGNEEVQPGLRNQLGGKSAKYLYYIISKEDGTFPELTLLKNGKSIKLDANAKEVVDDLSIEYHGNIVVIHVLDQEELEFEPPTPASNEPATKLFIKRFSSEDSQEDGESGRRYRLDGNGLNEAPEES</sequence>
<dbReference type="GO" id="GO:0006629">
    <property type="term" value="P:lipid metabolic process"/>
    <property type="evidence" value="ECO:0007669"/>
    <property type="project" value="InterPro"/>
</dbReference>
<dbReference type="InterPro" id="IPR029058">
    <property type="entry name" value="AB_hydrolase_fold"/>
</dbReference>
<dbReference type="SUPFAM" id="SSF89260">
    <property type="entry name" value="Collagen-binding domain"/>
    <property type="match status" value="1"/>
</dbReference>
<organism evidence="2 3">
    <name type="scientific">Brevibacillus parabrevis</name>
    <dbReference type="NCBI Taxonomy" id="54914"/>
    <lineage>
        <taxon>Bacteria</taxon>
        <taxon>Bacillati</taxon>
        <taxon>Bacillota</taxon>
        <taxon>Bacilli</taxon>
        <taxon>Bacillales</taxon>
        <taxon>Paenibacillaceae</taxon>
        <taxon>Brevibacillus</taxon>
    </lineage>
</organism>
<dbReference type="RefSeq" id="WP_233454060.1">
    <property type="nucleotide sequence ID" value="NZ_BJMH01000003.1"/>
</dbReference>
<feature type="compositionally biased region" description="Acidic residues" evidence="1">
    <location>
        <begin position="158"/>
        <end position="170"/>
    </location>
</feature>
<dbReference type="AlphaFoldDB" id="A0A4Y3PCP2"/>
<dbReference type="Pfam" id="PF02450">
    <property type="entry name" value="LCAT"/>
    <property type="match status" value="1"/>
</dbReference>
<evidence type="ECO:0000256" key="1">
    <source>
        <dbReference type="SAM" id="MobiDB-lite"/>
    </source>
</evidence>
<gene>
    <name evidence="2" type="ORF">BPA01_08340</name>
</gene>
<keyword evidence="3" id="KW-1185">Reference proteome</keyword>
<evidence type="ECO:0000313" key="3">
    <source>
        <dbReference type="Proteomes" id="UP000316882"/>
    </source>
</evidence>
<feature type="region of interest" description="Disordered" evidence="1">
    <location>
        <begin position="148"/>
        <end position="171"/>
    </location>
</feature>
<dbReference type="SUPFAM" id="SSF53474">
    <property type="entry name" value="alpha/beta-Hydrolases"/>
    <property type="match status" value="1"/>
</dbReference>
<dbReference type="PANTHER" id="PTHR11440">
    <property type="entry name" value="LECITHIN-CHOLESTEROL ACYLTRANSFERASE-RELATED"/>
    <property type="match status" value="1"/>
</dbReference>
<reference evidence="2 3" key="1">
    <citation type="submission" date="2019-06" db="EMBL/GenBank/DDBJ databases">
        <title>Whole genome shotgun sequence of Brevibacillus parabrevis NBRC 12334.</title>
        <authorList>
            <person name="Hosoyama A."/>
            <person name="Uohara A."/>
            <person name="Ohji S."/>
            <person name="Ichikawa N."/>
        </authorList>
    </citation>
    <scope>NUCLEOTIDE SEQUENCE [LARGE SCALE GENOMIC DNA]</scope>
    <source>
        <strain evidence="2 3">NBRC 12334</strain>
    </source>
</reference>
<comment type="caution">
    <text evidence="2">The sequence shown here is derived from an EMBL/GenBank/DDBJ whole genome shotgun (WGS) entry which is preliminary data.</text>
</comment>
<feature type="region of interest" description="Disordered" evidence="1">
    <location>
        <begin position="902"/>
        <end position="931"/>
    </location>
</feature>
<protein>
    <submittedName>
        <fullName evidence="2">Uncharacterized protein</fullName>
    </submittedName>
</protein>
<proteinExistence type="predicted"/>
<dbReference type="Proteomes" id="UP000316882">
    <property type="component" value="Unassembled WGS sequence"/>
</dbReference>
<dbReference type="GO" id="GO:0008374">
    <property type="term" value="F:O-acyltransferase activity"/>
    <property type="evidence" value="ECO:0007669"/>
    <property type="project" value="InterPro"/>
</dbReference>
<dbReference type="Gene3D" id="3.40.50.1820">
    <property type="entry name" value="alpha/beta hydrolase"/>
    <property type="match status" value="1"/>
</dbReference>
<accession>A0A4Y3PCP2</accession>
<evidence type="ECO:0000313" key="2">
    <source>
        <dbReference type="EMBL" id="GEB31254.1"/>
    </source>
</evidence>
<dbReference type="EMBL" id="BJMH01000003">
    <property type="protein sequence ID" value="GEB31254.1"/>
    <property type="molecule type" value="Genomic_DNA"/>
</dbReference>
<dbReference type="Gene3D" id="2.60.120.380">
    <property type="match status" value="2"/>
</dbReference>
<name>A0A4Y3PCP2_BREPA</name>